<evidence type="ECO:0008006" key="4">
    <source>
        <dbReference type="Google" id="ProtNLM"/>
    </source>
</evidence>
<dbReference type="EMBL" id="JMCB01000003">
    <property type="protein sequence ID" value="KFE70734.1"/>
    <property type="molecule type" value="Genomic_DNA"/>
</dbReference>
<feature type="signal peptide" evidence="1">
    <location>
        <begin position="1"/>
        <end position="22"/>
    </location>
</feature>
<dbReference type="Proteomes" id="UP000028725">
    <property type="component" value="Unassembled WGS sequence"/>
</dbReference>
<dbReference type="RefSeq" id="WP_240486626.1">
    <property type="nucleotide sequence ID" value="NZ_JMCB01000003.1"/>
</dbReference>
<keyword evidence="3" id="KW-1185">Reference proteome</keyword>
<gene>
    <name evidence="2" type="ORF">DB31_5776</name>
</gene>
<evidence type="ECO:0000313" key="3">
    <source>
        <dbReference type="Proteomes" id="UP000028725"/>
    </source>
</evidence>
<proteinExistence type="predicted"/>
<reference evidence="2 3" key="1">
    <citation type="submission" date="2014-04" db="EMBL/GenBank/DDBJ databases">
        <title>Genome assembly of Hyalangium minutum DSM 14724.</title>
        <authorList>
            <person name="Sharma G."/>
            <person name="Subramanian S."/>
        </authorList>
    </citation>
    <scope>NUCLEOTIDE SEQUENCE [LARGE SCALE GENOMIC DNA]</scope>
    <source>
        <strain evidence="2 3">DSM 14724</strain>
    </source>
</reference>
<evidence type="ECO:0000313" key="2">
    <source>
        <dbReference type="EMBL" id="KFE70734.1"/>
    </source>
</evidence>
<sequence length="626" mass="67312">MVIKQLGSLCAALALTSLSVTGCGPTDEPGEAVGDGQTMGSARQALRNPGFNGNTVYGHWQGSGGQNPSSPSNRLFLVTHEGATATVTFKLTSTADAYLYLLDGNGNLITQDNNSGGGTHAQISAPLAPGTYRVVAATATAGQSAEFSLSSDKAPLRYPQRLEVRHASRLFWLYDDSGTGADDDVSIWRPDLGQYPGFFSLGDVAVSGHGPAPVNTFVVRGEGDVLARPVDYNWIWNDSGSGGTHDVSFWEPVAPAGYTCLGTVTVQGYGKPSTDLIRCVKSAYVLPGNPVWVWDDSGSGAKNDLGLWQTVARDHRGLAPNTFVGRPSYGDNGGSRHQVINKSATDNEELRGVPVDGFTIAAFAPRVWLAAGEYYWPSSTEFFLPNVHEENGHLVTNQALGCDSCTDPQFLDGQRPDQTSVPVYAQVIRRTQGGQPTNITDVLYWTFYPYNNGKRVCIGWYSPWGCAGGYSTFGNHVGDWEHMTVRFVDGRPAQVYLSQHAWGGTFTYGDKQLAFTGWHPEIFSALGSHGLYPDAARHIYETIFNGDFLADDTSAGLAWDTWNNVVTIPSQPQGSYTGSLTWMNITSAWGNPEAGCDNPTGYCVNSGGPSALITRSVSNPEYMTLD</sequence>
<protein>
    <recommendedName>
        <fullName evidence="4">DUF946 domain-containing protein</fullName>
    </recommendedName>
</protein>
<name>A0A085WSS1_9BACT</name>
<keyword evidence="1" id="KW-0732">Signal</keyword>
<organism evidence="2 3">
    <name type="scientific">Hyalangium minutum</name>
    <dbReference type="NCBI Taxonomy" id="394096"/>
    <lineage>
        <taxon>Bacteria</taxon>
        <taxon>Pseudomonadati</taxon>
        <taxon>Myxococcota</taxon>
        <taxon>Myxococcia</taxon>
        <taxon>Myxococcales</taxon>
        <taxon>Cystobacterineae</taxon>
        <taxon>Archangiaceae</taxon>
        <taxon>Hyalangium</taxon>
    </lineage>
</organism>
<evidence type="ECO:0000256" key="1">
    <source>
        <dbReference type="SAM" id="SignalP"/>
    </source>
</evidence>
<dbReference type="AlphaFoldDB" id="A0A085WSS1"/>
<dbReference type="Pfam" id="PF06101">
    <property type="entry name" value="Vps62"/>
    <property type="match status" value="2"/>
</dbReference>
<dbReference type="InterPro" id="IPR009291">
    <property type="entry name" value="Vps62"/>
</dbReference>
<dbReference type="PANTHER" id="PTHR48174">
    <property type="entry name" value="DUF946 FAMILY PROTEIN"/>
    <property type="match status" value="1"/>
</dbReference>
<dbReference type="Gene3D" id="2.60.120.380">
    <property type="match status" value="1"/>
</dbReference>
<dbReference type="PANTHER" id="PTHR48174:SF5">
    <property type="entry name" value="VACUOLAR PROTEIN SORTING-ASSOCIATED PROTEIN 62"/>
    <property type="match status" value="1"/>
</dbReference>
<feature type="chain" id="PRO_5001799930" description="DUF946 domain-containing protein" evidence="1">
    <location>
        <begin position="23"/>
        <end position="626"/>
    </location>
</feature>
<comment type="caution">
    <text evidence="2">The sequence shown here is derived from an EMBL/GenBank/DDBJ whole genome shotgun (WGS) entry which is preliminary data.</text>
</comment>
<dbReference type="PATRIC" id="fig|394096.3.peg.2252"/>
<dbReference type="STRING" id="394096.DB31_5776"/>
<accession>A0A085WSS1</accession>
<dbReference type="PROSITE" id="PS51257">
    <property type="entry name" value="PROKAR_LIPOPROTEIN"/>
    <property type="match status" value="1"/>
</dbReference>